<accession>A0ABX7IB42</accession>
<proteinExistence type="predicted"/>
<feature type="transmembrane region" description="Helical" evidence="1">
    <location>
        <begin position="6"/>
        <end position="29"/>
    </location>
</feature>
<dbReference type="Proteomes" id="UP000612680">
    <property type="component" value="Chromosome"/>
</dbReference>
<dbReference type="RefSeq" id="WP_204657846.1">
    <property type="nucleotide sequence ID" value="NZ_CP056775.1"/>
</dbReference>
<gene>
    <name evidence="2" type="ORF">HWI92_17980</name>
</gene>
<dbReference type="EMBL" id="CP056775">
    <property type="protein sequence ID" value="QRR02667.1"/>
    <property type="molecule type" value="Genomic_DNA"/>
</dbReference>
<evidence type="ECO:0000313" key="2">
    <source>
        <dbReference type="EMBL" id="QRR02667.1"/>
    </source>
</evidence>
<protein>
    <submittedName>
        <fullName evidence="2">Uncharacterized protein</fullName>
    </submittedName>
</protein>
<reference evidence="2 3" key="1">
    <citation type="submission" date="2020-06" db="EMBL/GenBank/DDBJ databases">
        <title>Dyadobacter sandarakinus sp. nov., isolated from the soil of the Arctic Yellow River Station.</title>
        <authorList>
            <person name="Zhang Y."/>
            <person name="Peng F."/>
        </authorList>
    </citation>
    <scope>NUCLEOTIDE SEQUENCE [LARGE SCALE GENOMIC DNA]</scope>
    <source>
        <strain evidence="2 3">Q3-56</strain>
    </source>
</reference>
<keyword evidence="1" id="KW-0812">Transmembrane</keyword>
<feature type="transmembrane region" description="Helical" evidence="1">
    <location>
        <begin position="81"/>
        <end position="105"/>
    </location>
</feature>
<evidence type="ECO:0000256" key="1">
    <source>
        <dbReference type="SAM" id="Phobius"/>
    </source>
</evidence>
<keyword evidence="1" id="KW-1133">Transmembrane helix</keyword>
<keyword evidence="3" id="KW-1185">Reference proteome</keyword>
<keyword evidence="1" id="KW-0472">Membrane</keyword>
<sequence length="118" mass="12951">MKFLLMVLISAAAQVFLPWWVIAVVPFVVQLALPRVGGNAFWGSFLAIGLVWGAYGFYLHYVSNGAMSDRIARTFFLPNGWLMLVVTVLLGGLVAGFAGLSGYLVRRIFEKTPVTPEL</sequence>
<feature type="transmembrane region" description="Helical" evidence="1">
    <location>
        <begin position="41"/>
        <end position="61"/>
    </location>
</feature>
<evidence type="ECO:0000313" key="3">
    <source>
        <dbReference type="Proteomes" id="UP000612680"/>
    </source>
</evidence>
<organism evidence="2 3">
    <name type="scientific">Dyadobacter sandarakinus</name>
    <dbReference type="NCBI Taxonomy" id="2747268"/>
    <lineage>
        <taxon>Bacteria</taxon>
        <taxon>Pseudomonadati</taxon>
        <taxon>Bacteroidota</taxon>
        <taxon>Cytophagia</taxon>
        <taxon>Cytophagales</taxon>
        <taxon>Spirosomataceae</taxon>
        <taxon>Dyadobacter</taxon>
    </lineage>
</organism>
<name>A0ABX7IB42_9BACT</name>